<feature type="transmembrane region" description="Helical" evidence="2">
    <location>
        <begin position="6"/>
        <end position="31"/>
    </location>
</feature>
<feature type="transmembrane region" description="Helical" evidence="2">
    <location>
        <begin position="38"/>
        <end position="56"/>
    </location>
</feature>
<evidence type="ECO:0000256" key="1">
    <source>
        <dbReference type="ARBA" id="ARBA00004127"/>
    </source>
</evidence>
<keyword evidence="4" id="KW-1185">Reference proteome</keyword>
<dbReference type="OrthoDB" id="19859at2759"/>
<dbReference type="EMBL" id="UYRT01079833">
    <property type="protein sequence ID" value="VDN21475.1"/>
    <property type="molecule type" value="Genomic_DNA"/>
</dbReference>
<evidence type="ECO:0000313" key="4">
    <source>
        <dbReference type="Proteomes" id="UP000271098"/>
    </source>
</evidence>
<keyword evidence="2" id="KW-0812">Transmembrane</keyword>
<dbReference type="GO" id="GO:0012505">
    <property type="term" value="C:endomembrane system"/>
    <property type="evidence" value="ECO:0007669"/>
    <property type="project" value="UniProtKB-SubCell"/>
</dbReference>
<keyword evidence="2" id="KW-1133">Transmembrane helix</keyword>
<name>A0A183DWB7_9BILA</name>
<accession>A0A183DWB7</accession>
<comment type="subcellular location">
    <subcellularLocation>
        <location evidence="1">Endomembrane system</location>
        <topology evidence="1">Multi-pass membrane protein</topology>
    </subcellularLocation>
</comment>
<evidence type="ECO:0000256" key="2">
    <source>
        <dbReference type="SAM" id="Phobius"/>
    </source>
</evidence>
<evidence type="ECO:0000313" key="5">
    <source>
        <dbReference type="WBParaSite" id="GPUH_0001302201-mRNA-1"/>
    </source>
</evidence>
<dbReference type="AlphaFoldDB" id="A0A183DWB7"/>
<dbReference type="Proteomes" id="UP000271098">
    <property type="component" value="Unassembled WGS sequence"/>
</dbReference>
<reference evidence="5" key="1">
    <citation type="submission" date="2016-06" db="UniProtKB">
        <authorList>
            <consortium name="WormBaseParasite"/>
        </authorList>
    </citation>
    <scope>IDENTIFICATION</scope>
</reference>
<reference evidence="3 4" key="2">
    <citation type="submission" date="2018-11" db="EMBL/GenBank/DDBJ databases">
        <authorList>
            <consortium name="Pathogen Informatics"/>
        </authorList>
    </citation>
    <scope>NUCLEOTIDE SEQUENCE [LARGE SCALE GENOMIC DNA]</scope>
</reference>
<proteinExistence type="predicted"/>
<dbReference type="GO" id="GO:0046873">
    <property type="term" value="F:metal ion transmembrane transporter activity"/>
    <property type="evidence" value="ECO:0007669"/>
    <property type="project" value="InterPro"/>
</dbReference>
<protein>
    <submittedName>
        <fullName evidence="5">MFS domain-containing protein</fullName>
    </submittedName>
</protein>
<organism evidence="5">
    <name type="scientific">Gongylonema pulchrum</name>
    <dbReference type="NCBI Taxonomy" id="637853"/>
    <lineage>
        <taxon>Eukaryota</taxon>
        <taxon>Metazoa</taxon>
        <taxon>Ecdysozoa</taxon>
        <taxon>Nematoda</taxon>
        <taxon>Chromadorea</taxon>
        <taxon>Rhabditida</taxon>
        <taxon>Spirurina</taxon>
        <taxon>Spiruromorpha</taxon>
        <taxon>Spiruroidea</taxon>
        <taxon>Gongylonematidae</taxon>
        <taxon>Gongylonema</taxon>
    </lineage>
</organism>
<sequence>MMDGFYLLTTLSVAMLVGSFLAGLIPLAFVMSEGRTRLLSTFGAGLLVGTALSIIIPEGVESLYLAETEKHAFAQNEVVEQPDAYPQDQQILPNGPAPLSQNQSYVFKSKFEDTNVVKRKARQAALSPVVIAGSATRQELKHAEVAKTDITSISKSIGYSLVTGFIFMLIVDQISRSASSKGGERSRYKLTATIGLVVHAAG</sequence>
<keyword evidence="2" id="KW-0472">Membrane</keyword>
<dbReference type="PANTHER" id="PTHR16133:SF0">
    <property type="entry name" value="ZINC_IRON REGULATED TRANSPORTER-RELATED PROTEIN 102B, ISOFORM E"/>
    <property type="match status" value="1"/>
</dbReference>
<dbReference type="InterPro" id="IPR045891">
    <property type="entry name" value="ZIP9"/>
</dbReference>
<dbReference type="GO" id="GO:0006829">
    <property type="term" value="P:zinc ion transport"/>
    <property type="evidence" value="ECO:0007669"/>
    <property type="project" value="InterPro"/>
</dbReference>
<gene>
    <name evidence="3" type="ORF">GPUH_LOCUS13010</name>
</gene>
<evidence type="ECO:0000313" key="3">
    <source>
        <dbReference type="EMBL" id="VDN21475.1"/>
    </source>
</evidence>
<dbReference type="PANTHER" id="PTHR16133">
    <property type="entry name" value="SOLUTE CARRIER FAMILY 39 ZINC TRANSPORTER , MEMBER 9-RELATED"/>
    <property type="match status" value="1"/>
</dbReference>
<dbReference type="WBParaSite" id="GPUH_0001302201-mRNA-1">
    <property type="protein sequence ID" value="GPUH_0001302201-mRNA-1"/>
    <property type="gene ID" value="GPUH_0001302201"/>
</dbReference>